<dbReference type="OrthoDB" id="5588846at2759"/>
<evidence type="ECO:0000259" key="2">
    <source>
        <dbReference type="PROSITE" id="PS50919"/>
    </source>
</evidence>
<dbReference type="PROSITE" id="PS50919">
    <property type="entry name" value="MIR"/>
    <property type="match status" value="2"/>
</dbReference>
<dbReference type="PANTHER" id="PTHR46809:SF2">
    <property type="entry name" value="GH21273P"/>
    <property type="match status" value="1"/>
</dbReference>
<dbReference type="EMBL" id="JAGRRH010000006">
    <property type="protein sequence ID" value="KAG7369289.1"/>
    <property type="molecule type" value="Genomic_DNA"/>
</dbReference>
<feature type="domain" description="MIR" evidence="2">
    <location>
        <begin position="121"/>
        <end position="177"/>
    </location>
</feature>
<name>A0A9K3LVF7_9STRA</name>
<dbReference type="PANTHER" id="PTHR46809">
    <property type="entry name" value="STROMAL CELL-DERIVED FACTOR 2-LIKE PROTEIN"/>
    <property type="match status" value="1"/>
</dbReference>
<evidence type="ECO:0000256" key="1">
    <source>
        <dbReference type="SAM" id="SignalP"/>
    </source>
</evidence>
<organism evidence="3 4">
    <name type="scientific">Nitzschia inconspicua</name>
    <dbReference type="NCBI Taxonomy" id="303405"/>
    <lineage>
        <taxon>Eukaryota</taxon>
        <taxon>Sar</taxon>
        <taxon>Stramenopiles</taxon>
        <taxon>Ochrophyta</taxon>
        <taxon>Bacillariophyta</taxon>
        <taxon>Bacillariophyceae</taxon>
        <taxon>Bacillariophycidae</taxon>
        <taxon>Bacillariales</taxon>
        <taxon>Bacillariaceae</taxon>
        <taxon>Nitzschia</taxon>
    </lineage>
</organism>
<keyword evidence="4" id="KW-1185">Reference proteome</keyword>
<dbReference type="Proteomes" id="UP000693970">
    <property type="component" value="Unassembled WGS sequence"/>
</dbReference>
<feature type="chain" id="PRO_5039892022" evidence="1">
    <location>
        <begin position="23"/>
        <end position="248"/>
    </location>
</feature>
<dbReference type="AlphaFoldDB" id="A0A9K3LVF7"/>
<dbReference type="SMART" id="SM00472">
    <property type="entry name" value="MIR"/>
    <property type="match status" value="2"/>
</dbReference>
<dbReference type="CDD" id="cd23279">
    <property type="entry name" value="beta-trefoil_MIR_SDF2-like"/>
    <property type="match status" value="1"/>
</dbReference>
<comment type="caution">
    <text evidence="3">The sequence shown here is derived from an EMBL/GenBank/DDBJ whole genome shotgun (WGS) entry which is preliminary data.</text>
</comment>
<feature type="domain" description="MIR" evidence="2">
    <location>
        <begin position="40"/>
        <end position="104"/>
    </location>
</feature>
<reference evidence="3" key="1">
    <citation type="journal article" date="2021" name="Sci. Rep.">
        <title>Diploid genomic architecture of Nitzschia inconspicua, an elite biomass production diatom.</title>
        <authorList>
            <person name="Oliver A."/>
            <person name="Podell S."/>
            <person name="Pinowska A."/>
            <person name="Traller J.C."/>
            <person name="Smith S.R."/>
            <person name="McClure R."/>
            <person name="Beliaev A."/>
            <person name="Bohutskyi P."/>
            <person name="Hill E.A."/>
            <person name="Rabines A."/>
            <person name="Zheng H."/>
            <person name="Allen L.Z."/>
            <person name="Kuo A."/>
            <person name="Grigoriev I.V."/>
            <person name="Allen A.E."/>
            <person name="Hazlebeck D."/>
            <person name="Allen E.E."/>
        </authorList>
    </citation>
    <scope>NUCLEOTIDE SEQUENCE</scope>
    <source>
        <strain evidence="3">Hildebrandi</strain>
    </source>
</reference>
<protein>
    <submittedName>
        <fullName evidence="3">MIR domain containing protein</fullName>
    </submittedName>
</protein>
<feature type="signal peptide" evidence="1">
    <location>
        <begin position="1"/>
        <end position="22"/>
    </location>
</feature>
<evidence type="ECO:0000313" key="3">
    <source>
        <dbReference type="EMBL" id="KAG7369289.1"/>
    </source>
</evidence>
<gene>
    <name evidence="3" type="ORF">IV203_032032</name>
</gene>
<evidence type="ECO:0000313" key="4">
    <source>
        <dbReference type="Proteomes" id="UP000693970"/>
    </source>
</evidence>
<accession>A0A9K3LVF7</accession>
<reference evidence="3" key="2">
    <citation type="submission" date="2021-04" db="EMBL/GenBank/DDBJ databases">
        <authorList>
            <person name="Podell S."/>
        </authorList>
    </citation>
    <scope>NUCLEOTIDE SEQUENCE</scope>
    <source>
        <strain evidence="3">Hildebrandi</strain>
    </source>
</reference>
<dbReference type="InterPro" id="IPR016093">
    <property type="entry name" value="MIR_motif"/>
</dbReference>
<dbReference type="Pfam" id="PF02815">
    <property type="entry name" value="MIR"/>
    <property type="match status" value="1"/>
</dbReference>
<keyword evidence="1" id="KW-0732">Signal</keyword>
<sequence length="248" mass="26604">MKTSKAMIVWSLLVSAFFATFAVTTTAAAAAASVDTDAPDDAVTCGSVIKLTHVESSAAAATKSGSFYNLNSEAKNLGSGSGQQIVTAVDNPTSLDTLWWVREPNDPPSRGNDAACSGGTASPIKCGQIIRLTHLETMRNLHSHNVKSPLSRQQEVSGYGAGDGLGDNGDDWRVVCSTSGVTYWRREAKVYLQHVDSTKHLGASSTVKFTQQNCGHNCPIMNHEEVFARSSKDKYGLWFVESGVHIHR</sequence>
<proteinExistence type="predicted"/>